<dbReference type="Pfam" id="PF01393">
    <property type="entry name" value="Chromo_shadow"/>
    <property type="match status" value="1"/>
</dbReference>
<dbReference type="PROSITE" id="PS00598">
    <property type="entry name" value="CHROMO_1"/>
    <property type="match status" value="1"/>
</dbReference>
<dbReference type="EMBL" id="JAVHJL010000001">
    <property type="protein sequence ID" value="KAK6512230.1"/>
    <property type="molecule type" value="Genomic_DNA"/>
</dbReference>
<dbReference type="InterPro" id="IPR000953">
    <property type="entry name" value="Chromo/chromo_shadow_dom"/>
</dbReference>
<evidence type="ECO:0000256" key="1">
    <source>
        <dbReference type="ARBA" id="ARBA00004123"/>
    </source>
</evidence>
<dbReference type="Proteomes" id="UP001370758">
    <property type="component" value="Unassembled WGS sequence"/>
</dbReference>
<dbReference type="GO" id="GO:0005634">
    <property type="term" value="C:nucleus"/>
    <property type="evidence" value="ECO:0007669"/>
    <property type="project" value="UniProtKB-SubCell"/>
</dbReference>
<dbReference type="PROSITE" id="PS50013">
    <property type="entry name" value="CHROMO_2"/>
    <property type="match status" value="1"/>
</dbReference>
<feature type="compositionally biased region" description="Basic and acidic residues" evidence="4">
    <location>
        <begin position="8"/>
        <end position="29"/>
    </location>
</feature>
<accession>A0AAV9WR43</accession>
<evidence type="ECO:0000256" key="3">
    <source>
        <dbReference type="ARBA" id="ARBA00023242"/>
    </source>
</evidence>
<dbReference type="Gene3D" id="2.40.50.40">
    <property type="match status" value="2"/>
</dbReference>
<evidence type="ECO:0000256" key="2">
    <source>
        <dbReference type="ARBA" id="ARBA00011353"/>
    </source>
</evidence>
<dbReference type="SMART" id="SM00300">
    <property type="entry name" value="ChSh"/>
    <property type="match status" value="1"/>
</dbReference>
<dbReference type="InterPro" id="IPR023779">
    <property type="entry name" value="Chromodomain_CS"/>
</dbReference>
<keyword evidence="7" id="KW-1185">Reference proteome</keyword>
<dbReference type="InterPro" id="IPR023780">
    <property type="entry name" value="Chromo_domain"/>
</dbReference>
<feature type="compositionally biased region" description="Acidic residues" evidence="4">
    <location>
        <begin position="30"/>
        <end position="51"/>
    </location>
</feature>
<dbReference type="GO" id="GO:0000792">
    <property type="term" value="C:heterochromatin"/>
    <property type="evidence" value="ECO:0007669"/>
    <property type="project" value="UniProtKB-ARBA"/>
</dbReference>
<feature type="domain" description="Chromo" evidence="5">
    <location>
        <begin position="51"/>
        <end position="110"/>
    </location>
</feature>
<dbReference type="SUPFAM" id="SSF54160">
    <property type="entry name" value="Chromo domain-like"/>
    <property type="match status" value="2"/>
</dbReference>
<dbReference type="AlphaFoldDB" id="A0AAV9WR43"/>
<comment type="subunit">
    <text evidence="2">Component of the NuA4 histone acetyltransferase complex.</text>
</comment>
<reference evidence="6 7" key="1">
    <citation type="submission" date="2023-08" db="EMBL/GenBank/DDBJ databases">
        <authorList>
            <person name="Palmer J.M."/>
        </authorList>
    </citation>
    <scope>NUCLEOTIDE SEQUENCE [LARGE SCALE GENOMIC DNA]</scope>
    <source>
        <strain evidence="6 7">TWF481</strain>
    </source>
</reference>
<dbReference type="SMART" id="SM00298">
    <property type="entry name" value="CHROMO"/>
    <property type="match status" value="1"/>
</dbReference>
<dbReference type="InterPro" id="IPR008251">
    <property type="entry name" value="Chromo_shadow_dom"/>
</dbReference>
<feature type="region of interest" description="Disordered" evidence="4">
    <location>
        <begin position="101"/>
        <end position="148"/>
    </location>
</feature>
<name>A0AAV9WR43_9PEZI</name>
<keyword evidence="3" id="KW-0539">Nucleus</keyword>
<comment type="caution">
    <text evidence="6">The sequence shown here is derived from an EMBL/GenBank/DDBJ whole genome shotgun (WGS) entry which is preliminary data.</text>
</comment>
<dbReference type="PANTHER" id="PTHR22812">
    <property type="entry name" value="CHROMOBOX PROTEIN"/>
    <property type="match status" value="1"/>
</dbReference>
<proteinExistence type="predicted"/>
<dbReference type="CDD" id="cd00024">
    <property type="entry name" value="CD_CSD"/>
    <property type="match status" value="1"/>
</dbReference>
<evidence type="ECO:0000256" key="4">
    <source>
        <dbReference type="SAM" id="MobiDB-lite"/>
    </source>
</evidence>
<dbReference type="Pfam" id="PF00385">
    <property type="entry name" value="Chromo"/>
    <property type="match status" value="1"/>
</dbReference>
<dbReference type="InterPro" id="IPR051219">
    <property type="entry name" value="Heterochromatin_chromo-domain"/>
</dbReference>
<gene>
    <name evidence="6" type="ORF">TWF481_001121</name>
</gene>
<comment type="subcellular location">
    <subcellularLocation>
        <location evidence="1">Nucleus</location>
    </subcellularLocation>
</comment>
<dbReference type="GO" id="GO:0006338">
    <property type="term" value="P:chromatin remodeling"/>
    <property type="evidence" value="ECO:0007669"/>
    <property type="project" value="UniProtKB-ARBA"/>
</dbReference>
<evidence type="ECO:0000313" key="7">
    <source>
        <dbReference type="Proteomes" id="UP001370758"/>
    </source>
</evidence>
<dbReference type="PRINTS" id="PR00504">
    <property type="entry name" value="CHROMODOMAIN"/>
</dbReference>
<protein>
    <recommendedName>
        <fullName evidence="5">Chromo domain-containing protein</fullName>
    </recommendedName>
</protein>
<evidence type="ECO:0000259" key="5">
    <source>
        <dbReference type="PROSITE" id="PS50013"/>
    </source>
</evidence>
<evidence type="ECO:0000313" key="6">
    <source>
        <dbReference type="EMBL" id="KAK6512230.1"/>
    </source>
</evidence>
<dbReference type="CDD" id="cd18657">
    <property type="entry name" value="CSD_Swi6"/>
    <property type="match status" value="1"/>
</dbReference>
<dbReference type="InterPro" id="IPR016197">
    <property type="entry name" value="Chromo-like_dom_sf"/>
</dbReference>
<sequence length="214" mass="24678">MPLMASGRRSDQDDSSDEEMKQAEERHGDEEEEEEEEEEEGEGGEEGDEEYVVEKILDHKYEDGILKYKVKWKGYEKKSDQTWEPEDTLEEVVALEDYLKEIGGRPSQTPGKRGRKSTGGASTPAPKKSRVKQESTKEDEWDPPAGSWEDDVRMIETLERNGGDHICYIQWVNGRRSQHPLHVVYQRCPQKMLKFYESHLVFRDSAGTIKTAPQ</sequence>
<organism evidence="6 7">
    <name type="scientific">Arthrobotrys musiformis</name>
    <dbReference type="NCBI Taxonomy" id="47236"/>
    <lineage>
        <taxon>Eukaryota</taxon>
        <taxon>Fungi</taxon>
        <taxon>Dikarya</taxon>
        <taxon>Ascomycota</taxon>
        <taxon>Pezizomycotina</taxon>
        <taxon>Orbiliomycetes</taxon>
        <taxon>Orbiliales</taxon>
        <taxon>Orbiliaceae</taxon>
        <taxon>Arthrobotrys</taxon>
    </lineage>
</organism>
<dbReference type="InterPro" id="IPR017984">
    <property type="entry name" value="Chromo_dom_subgr"/>
</dbReference>
<feature type="region of interest" description="Disordered" evidence="4">
    <location>
        <begin position="1"/>
        <end position="55"/>
    </location>
</feature>